<dbReference type="PANTHER" id="PTHR30537:SF26">
    <property type="entry name" value="GLYCINE CLEAVAGE SYSTEM TRANSCRIPTIONAL ACTIVATOR"/>
    <property type="match status" value="1"/>
</dbReference>
<dbReference type="GO" id="GO:0043565">
    <property type="term" value="F:sequence-specific DNA binding"/>
    <property type="evidence" value="ECO:0007669"/>
    <property type="project" value="TreeGrafter"/>
</dbReference>
<dbReference type="PROSITE" id="PS50931">
    <property type="entry name" value="HTH_LYSR"/>
    <property type="match status" value="1"/>
</dbReference>
<evidence type="ECO:0000256" key="4">
    <source>
        <dbReference type="ARBA" id="ARBA00023125"/>
    </source>
</evidence>
<proteinExistence type="inferred from homology"/>
<evidence type="ECO:0000259" key="6">
    <source>
        <dbReference type="PROSITE" id="PS50931"/>
    </source>
</evidence>
<accession>A0A250B4H0</accession>
<dbReference type="InterPro" id="IPR000847">
    <property type="entry name" value="LysR_HTH_N"/>
</dbReference>
<comment type="similarity">
    <text evidence="1">Belongs to the LysR transcriptional regulatory family.</text>
</comment>
<evidence type="ECO:0000256" key="3">
    <source>
        <dbReference type="ARBA" id="ARBA00023015"/>
    </source>
</evidence>
<dbReference type="PRINTS" id="PR00039">
    <property type="entry name" value="HTHLYSR"/>
</dbReference>
<dbReference type="AlphaFoldDB" id="A0A250B4H0"/>
<evidence type="ECO:0000256" key="5">
    <source>
        <dbReference type="ARBA" id="ARBA00023163"/>
    </source>
</evidence>
<dbReference type="GO" id="GO:0006351">
    <property type="term" value="P:DNA-templated transcription"/>
    <property type="evidence" value="ECO:0007669"/>
    <property type="project" value="TreeGrafter"/>
</dbReference>
<gene>
    <name evidence="7" type="ORF">AWC35_18235</name>
</gene>
<keyword evidence="2" id="KW-0678">Repressor</keyword>
<protein>
    <submittedName>
        <fullName evidence="7">LysR family transcriptional regulator</fullName>
    </submittedName>
</protein>
<keyword evidence="4" id="KW-0238">DNA-binding</keyword>
<sequence>MRKLRLPPLGALRAFNAVAVHHSFKRAADEIGVTATAISHQIRQLEEQLATRVFERSAKGVALTASGEILFSTTQRLFNELQDTVEKIHAHNAPPVLTVTTTSNFLTHWLVARLAALKVALPDIDLRLHTSVESIDLARKTVDAAIRYRETAEDTLASTLLYQDEFILVASPALAIRRLEDLSSATLFHVDNRHVPAAAPTWQHWKTRFGPAMLNSEAGVHFTDETHAIQAVVAGQGVAIVSSLLAHDFIRQGVLAAPFAHALPGANYYFVTLAENSEREDISSLRNWLLSHMAQIKDGD</sequence>
<dbReference type="SUPFAM" id="SSF46785">
    <property type="entry name" value="Winged helix' DNA-binding domain"/>
    <property type="match status" value="1"/>
</dbReference>
<dbReference type="SUPFAM" id="SSF53850">
    <property type="entry name" value="Periplasmic binding protein-like II"/>
    <property type="match status" value="1"/>
</dbReference>
<dbReference type="Gene3D" id="3.40.190.10">
    <property type="entry name" value="Periplasmic binding protein-like II"/>
    <property type="match status" value="2"/>
</dbReference>
<dbReference type="EMBL" id="CP014136">
    <property type="protein sequence ID" value="ATA21130.1"/>
    <property type="molecule type" value="Genomic_DNA"/>
</dbReference>
<dbReference type="Gene3D" id="1.10.10.10">
    <property type="entry name" value="Winged helix-like DNA-binding domain superfamily/Winged helix DNA-binding domain"/>
    <property type="match status" value="1"/>
</dbReference>
<evidence type="ECO:0000313" key="8">
    <source>
        <dbReference type="Proteomes" id="UP000217182"/>
    </source>
</evidence>
<keyword evidence="3" id="KW-0805">Transcription regulation</keyword>
<evidence type="ECO:0000256" key="1">
    <source>
        <dbReference type="ARBA" id="ARBA00009437"/>
    </source>
</evidence>
<dbReference type="Proteomes" id="UP000217182">
    <property type="component" value="Chromosome"/>
</dbReference>
<dbReference type="Pfam" id="PF00126">
    <property type="entry name" value="HTH_1"/>
    <property type="match status" value="1"/>
</dbReference>
<evidence type="ECO:0000256" key="2">
    <source>
        <dbReference type="ARBA" id="ARBA00022491"/>
    </source>
</evidence>
<dbReference type="FunFam" id="1.10.10.10:FF:000001">
    <property type="entry name" value="LysR family transcriptional regulator"/>
    <property type="match status" value="1"/>
</dbReference>
<keyword evidence="5" id="KW-0804">Transcription</keyword>
<dbReference type="InterPro" id="IPR036388">
    <property type="entry name" value="WH-like_DNA-bd_sf"/>
</dbReference>
<dbReference type="CDD" id="cd08432">
    <property type="entry name" value="PBP2_GcdR_TrpI_HvrB_AmpR_like"/>
    <property type="match status" value="1"/>
</dbReference>
<dbReference type="GO" id="GO:0003700">
    <property type="term" value="F:DNA-binding transcription factor activity"/>
    <property type="evidence" value="ECO:0007669"/>
    <property type="project" value="InterPro"/>
</dbReference>
<feature type="domain" description="HTH lysR-type" evidence="6">
    <location>
        <begin position="7"/>
        <end position="64"/>
    </location>
</feature>
<dbReference type="PANTHER" id="PTHR30537">
    <property type="entry name" value="HTH-TYPE TRANSCRIPTIONAL REGULATOR"/>
    <property type="match status" value="1"/>
</dbReference>
<reference evidence="7 8" key="1">
    <citation type="submission" date="2016-01" db="EMBL/GenBank/DDBJ databases">
        <authorList>
            <person name="Oliw E.H."/>
        </authorList>
    </citation>
    <scope>NUCLEOTIDE SEQUENCE [LARGE SCALE GENOMIC DNA]</scope>
    <source>
        <strain evidence="7 8">FRB97</strain>
    </source>
</reference>
<dbReference type="KEGG" id="gqu:AWC35_18235"/>
<dbReference type="InterPro" id="IPR036390">
    <property type="entry name" value="WH_DNA-bd_sf"/>
</dbReference>
<keyword evidence="8" id="KW-1185">Reference proteome</keyword>
<dbReference type="InterPro" id="IPR058163">
    <property type="entry name" value="LysR-type_TF_proteobact-type"/>
</dbReference>
<evidence type="ECO:0000313" key="7">
    <source>
        <dbReference type="EMBL" id="ATA21130.1"/>
    </source>
</evidence>
<dbReference type="InterPro" id="IPR005119">
    <property type="entry name" value="LysR_subst-bd"/>
</dbReference>
<dbReference type="OrthoDB" id="5526340at2"/>
<dbReference type="RefSeq" id="WP_095847711.1">
    <property type="nucleotide sequence ID" value="NZ_CP014136.1"/>
</dbReference>
<name>A0A250B4H0_9GAMM</name>
<dbReference type="Pfam" id="PF03466">
    <property type="entry name" value="LysR_substrate"/>
    <property type="match status" value="1"/>
</dbReference>
<organism evidence="7 8">
    <name type="scientific">Gibbsiella quercinecans</name>
    <dbReference type="NCBI Taxonomy" id="929813"/>
    <lineage>
        <taxon>Bacteria</taxon>
        <taxon>Pseudomonadati</taxon>
        <taxon>Pseudomonadota</taxon>
        <taxon>Gammaproteobacteria</taxon>
        <taxon>Enterobacterales</taxon>
        <taxon>Yersiniaceae</taxon>
        <taxon>Gibbsiella</taxon>
    </lineage>
</organism>